<accession>A0A9X0CWD2</accession>
<organism evidence="2 3">
    <name type="scientific">Desmophyllum pertusum</name>
    <dbReference type="NCBI Taxonomy" id="174260"/>
    <lineage>
        <taxon>Eukaryota</taxon>
        <taxon>Metazoa</taxon>
        <taxon>Cnidaria</taxon>
        <taxon>Anthozoa</taxon>
        <taxon>Hexacorallia</taxon>
        <taxon>Scleractinia</taxon>
        <taxon>Caryophylliina</taxon>
        <taxon>Caryophylliidae</taxon>
        <taxon>Desmophyllum</taxon>
    </lineage>
</organism>
<evidence type="ECO:0000313" key="3">
    <source>
        <dbReference type="Proteomes" id="UP001163046"/>
    </source>
</evidence>
<protein>
    <submittedName>
        <fullName evidence="2">Uncharacterized protein</fullName>
    </submittedName>
</protein>
<evidence type="ECO:0000256" key="1">
    <source>
        <dbReference type="SAM" id="MobiDB-lite"/>
    </source>
</evidence>
<proteinExistence type="predicted"/>
<dbReference type="AlphaFoldDB" id="A0A9X0CWD2"/>
<feature type="region of interest" description="Disordered" evidence="1">
    <location>
        <begin position="31"/>
        <end position="133"/>
    </location>
</feature>
<gene>
    <name evidence="2" type="ORF">OS493_025327</name>
</gene>
<evidence type="ECO:0000313" key="2">
    <source>
        <dbReference type="EMBL" id="KAJ7378011.1"/>
    </source>
</evidence>
<keyword evidence="3" id="KW-1185">Reference proteome</keyword>
<reference evidence="2" key="1">
    <citation type="submission" date="2023-01" db="EMBL/GenBank/DDBJ databases">
        <title>Genome assembly of the deep-sea coral Lophelia pertusa.</title>
        <authorList>
            <person name="Herrera S."/>
            <person name="Cordes E."/>
        </authorList>
    </citation>
    <scope>NUCLEOTIDE SEQUENCE</scope>
    <source>
        <strain evidence="2">USNM1676648</strain>
        <tissue evidence="2">Polyp</tissue>
    </source>
</reference>
<name>A0A9X0CWD2_9CNID</name>
<sequence>MDWEERGEMDFERQLNLEKRRQDLQRQLALMDEEEAARDKTERKVKDVKKERDEEPKLVIPVVHSKLHPEKSSVSPGDEFSPVSSQSTPKKKKKKLDGEPKKVKTKRKVSPTTKELKKRKGVKPVAEGLESGLMEERARTTRFIAGQI</sequence>
<comment type="caution">
    <text evidence="2">The sequence shown here is derived from an EMBL/GenBank/DDBJ whole genome shotgun (WGS) entry which is preliminary data.</text>
</comment>
<dbReference type="Proteomes" id="UP001163046">
    <property type="component" value="Unassembled WGS sequence"/>
</dbReference>
<dbReference type="EMBL" id="MU826370">
    <property type="protein sequence ID" value="KAJ7378011.1"/>
    <property type="molecule type" value="Genomic_DNA"/>
</dbReference>
<feature type="compositionally biased region" description="Basic and acidic residues" evidence="1">
    <location>
        <begin position="37"/>
        <end position="57"/>
    </location>
</feature>